<dbReference type="PANTHER" id="PTHR22654">
    <property type="entry name" value="G PROTEIN PATHWAY SUPPRESSOR 2"/>
    <property type="match status" value="1"/>
</dbReference>
<dbReference type="PANTHER" id="PTHR22654:SF2">
    <property type="entry name" value="G PROTEIN PATHWAY SUPPRESSOR 2"/>
    <property type="match status" value="1"/>
</dbReference>
<evidence type="ECO:0000313" key="3">
    <source>
        <dbReference type="Proteomes" id="UP000015104"/>
    </source>
</evidence>
<dbReference type="EnsemblMetazoa" id="tetur05g06270.1">
    <property type="protein sequence ID" value="tetur05g06270.1"/>
    <property type="gene ID" value="tetur05g06270"/>
</dbReference>
<feature type="compositionally biased region" description="Basic and acidic residues" evidence="1">
    <location>
        <begin position="16"/>
        <end position="39"/>
    </location>
</feature>
<evidence type="ECO:0000256" key="1">
    <source>
        <dbReference type="SAM" id="MobiDB-lite"/>
    </source>
</evidence>
<dbReference type="Pfam" id="PF15991">
    <property type="entry name" value="G_path_suppress"/>
    <property type="match status" value="1"/>
</dbReference>
<dbReference type="Proteomes" id="UP000015104">
    <property type="component" value="Unassembled WGS sequence"/>
</dbReference>
<dbReference type="HOGENOM" id="CLU_740398_0_0_1"/>
<feature type="region of interest" description="Disordered" evidence="1">
    <location>
        <begin position="12"/>
        <end position="39"/>
    </location>
</feature>
<reference evidence="2" key="2">
    <citation type="submission" date="2015-06" db="UniProtKB">
        <authorList>
            <consortium name="EnsemblMetazoa"/>
        </authorList>
    </citation>
    <scope>IDENTIFICATION</scope>
</reference>
<dbReference type="GO" id="GO:0005667">
    <property type="term" value="C:transcription regulator complex"/>
    <property type="evidence" value="ECO:0007669"/>
    <property type="project" value="TreeGrafter"/>
</dbReference>
<name>T1K5H4_TETUR</name>
<dbReference type="eggNOG" id="ENOG502RFJB">
    <property type="taxonomic scope" value="Eukaryota"/>
</dbReference>
<keyword evidence="3" id="KW-1185">Reference proteome</keyword>
<organism evidence="2 3">
    <name type="scientific">Tetranychus urticae</name>
    <name type="common">Two-spotted spider mite</name>
    <dbReference type="NCBI Taxonomy" id="32264"/>
    <lineage>
        <taxon>Eukaryota</taxon>
        <taxon>Metazoa</taxon>
        <taxon>Ecdysozoa</taxon>
        <taxon>Arthropoda</taxon>
        <taxon>Chelicerata</taxon>
        <taxon>Arachnida</taxon>
        <taxon>Acari</taxon>
        <taxon>Acariformes</taxon>
        <taxon>Trombidiformes</taxon>
        <taxon>Prostigmata</taxon>
        <taxon>Eleutherengona</taxon>
        <taxon>Raphignathae</taxon>
        <taxon>Tetranychoidea</taxon>
        <taxon>Tetranychidae</taxon>
        <taxon>Tetranychus</taxon>
    </lineage>
</organism>
<feature type="compositionally biased region" description="Basic and acidic residues" evidence="1">
    <location>
        <begin position="339"/>
        <end position="365"/>
    </location>
</feature>
<dbReference type="AlphaFoldDB" id="T1K5H4"/>
<dbReference type="GO" id="GO:0006357">
    <property type="term" value="P:regulation of transcription by RNA polymerase II"/>
    <property type="evidence" value="ECO:0007669"/>
    <property type="project" value="TreeGrafter"/>
</dbReference>
<protein>
    <recommendedName>
        <fullName evidence="4">G protein pathway suppressor 2</fullName>
    </recommendedName>
</protein>
<evidence type="ECO:0000313" key="2">
    <source>
        <dbReference type="EnsemblMetazoa" id="tetur05g06270.1"/>
    </source>
</evidence>
<sequence length="374" mass="42229">MWEKLKVHIIRQREKRKQEQEQDAEQERLRREQELKRKKDAMTLEEIKDQLNKLETKLKDMRKEKTELFSQLKKVLNEGPAVRKKPREREPELTGPQPLNNHVYHPYFISTSMMSAASVANCQPPMYHRNPTLNVPMSPIVSNSNFMSQQATNHTQVVPVSMYSVPGVTSSPANSLKRPMQRSYEKSPSPPGVPYTGILPVYKNPMSYTPALPRTTQSGSYLYYPQGTPSQIACDVKGNPYHIFPSGGPFSTENQQIEAAEYEASKLRYDYQQQIRAQSLVGPPHPSTSSLIPIQTGPSKPGGISTGFPVQRVSGQTSGQSSGPGRDVRDSVPVLYPGRDVREHPPVPFHGRDVRDPYPGRDIRDSSVPYPLYY</sequence>
<dbReference type="InterPro" id="IPR026094">
    <property type="entry name" value="GPS2"/>
</dbReference>
<feature type="region of interest" description="Disordered" evidence="1">
    <location>
        <begin position="280"/>
        <end position="374"/>
    </location>
</feature>
<feature type="region of interest" description="Disordered" evidence="1">
    <location>
        <begin position="170"/>
        <end position="190"/>
    </location>
</feature>
<accession>T1K5H4</accession>
<feature type="compositionally biased region" description="Low complexity" evidence="1">
    <location>
        <begin position="314"/>
        <end position="325"/>
    </location>
</feature>
<reference evidence="3" key="1">
    <citation type="submission" date="2011-08" db="EMBL/GenBank/DDBJ databases">
        <authorList>
            <person name="Rombauts S."/>
        </authorList>
    </citation>
    <scope>NUCLEOTIDE SEQUENCE</scope>
    <source>
        <strain evidence="3">London</strain>
    </source>
</reference>
<feature type="compositionally biased region" description="Polar residues" evidence="1">
    <location>
        <begin position="287"/>
        <end position="298"/>
    </location>
</feature>
<evidence type="ECO:0008006" key="4">
    <source>
        <dbReference type="Google" id="ProtNLM"/>
    </source>
</evidence>
<feature type="region of interest" description="Disordered" evidence="1">
    <location>
        <begin position="78"/>
        <end position="98"/>
    </location>
</feature>
<dbReference type="STRING" id="32264.T1K5H4"/>
<proteinExistence type="predicted"/>
<dbReference type="EMBL" id="CAEY01001588">
    <property type="status" value="NOT_ANNOTATED_CDS"/>
    <property type="molecule type" value="Genomic_DNA"/>
</dbReference>
<dbReference type="GO" id="GO:0003712">
    <property type="term" value="F:transcription coregulator activity"/>
    <property type="evidence" value="ECO:0007669"/>
    <property type="project" value="TreeGrafter"/>
</dbReference>